<gene>
    <name evidence="1" type="ORF">NHP190012_10120</name>
</gene>
<dbReference type="Proteomes" id="UP000826146">
    <property type="component" value="Chromosome"/>
</dbReference>
<organism evidence="1 2">
    <name type="scientific">Helicobacter gastrofelis</name>
    <dbReference type="NCBI Taxonomy" id="2849642"/>
    <lineage>
        <taxon>Bacteria</taxon>
        <taxon>Pseudomonadati</taxon>
        <taxon>Campylobacterota</taxon>
        <taxon>Epsilonproteobacteria</taxon>
        <taxon>Campylobacterales</taxon>
        <taxon>Helicobacteraceae</taxon>
        <taxon>Helicobacter</taxon>
    </lineage>
</organism>
<evidence type="ECO:0000313" key="1">
    <source>
        <dbReference type="EMBL" id="BCZ19370.1"/>
    </source>
</evidence>
<keyword evidence="2" id="KW-1185">Reference proteome</keyword>
<dbReference type="RefSeq" id="WP_221271192.1">
    <property type="nucleotide sequence ID" value="NZ_AP024819.1"/>
</dbReference>
<dbReference type="EMBL" id="AP024819">
    <property type="protein sequence ID" value="BCZ19370.1"/>
    <property type="molecule type" value="Genomic_DNA"/>
</dbReference>
<protein>
    <submittedName>
        <fullName evidence="1">Uncharacterized protein</fullName>
    </submittedName>
</protein>
<reference evidence="1 2" key="1">
    <citation type="submission" date="2021-07" db="EMBL/GenBank/DDBJ databases">
        <title>Novel Helicobacter sp. Isolated from a cat.</title>
        <authorList>
            <person name="Rimbara E."/>
            <person name="Suzuki M."/>
        </authorList>
    </citation>
    <scope>NUCLEOTIDE SEQUENCE [LARGE SCALE GENOMIC DNA]</scope>
    <source>
        <strain evidence="2">NHP19-012</strain>
    </source>
</reference>
<name>A0ABM7SHM4_9HELI</name>
<proteinExistence type="predicted"/>
<evidence type="ECO:0000313" key="2">
    <source>
        <dbReference type="Proteomes" id="UP000826146"/>
    </source>
</evidence>
<accession>A0ABM7SHM4</accession>
<sequence>MGACEPLDYVFVFDQLGINPLHAHTFKGRALEEWQKRDTARLLQTKALSLREKVFDSISEKFSGRSR</sequence>